<reference evidence="3" key="1">
    <citation type="journal article" date="2015" name="Genome Announc.">
        <title>Draft genome sequence of Talaromyces cellulolyticus strain Y-94, a source of lignocellulosic biomass-degrading enzymes.</title>
        <authorList>
            <person name="Fujii T."/>
            <person name="Koike H."/>
            <person name="Sawayama S."/>
            <person name="Yano S."/>
            <person name="Inoue H."/>
        </authorList>
    </citation>
    <scope>NUCLEOTIDE SEQUENCE [LARGE SCALE GENOMIC DNA]</scope>
    <source>
        <strain evidence="3">Y-94</strain>
    </source>
</reference>
<evidence type="ECO:0000313" key="2">
    <source>
        <dbReference type="EMBL" id="GAM38241.1"/>
    </source>
</evidence>
<protein>
    <submittedName>
        <fullName evidence="2">Uncharacterized protein</fullName>
    </submittedName>
</protein>
<sequence>MNPNNSARFTTPMSPDSKSPQHDEELHPCEPLSPESIASPSPALKLYRFEWATDPYDPTKHLGPPEVAIRNHLFAVEFRISSPEVFNPQIRIYAKVHPDYNVAFHLCTERVTANEWERVALVIPRKGVYGIDVQIYPDRPEFRNGLVKPRYLTTVYDERDGVRAPLGGFEHRILFGGDQGQDENTETTTESNGQSTLEDTRYRGNTDVQVEDDFFAQWLRFSPES</sequence>
<dbReference type="AlphaFoldDB" id="A0A6V8HAD0"/>
<comment type="caution">
    <text evidence="2">The sequence shown here is derived from an EMBL/GenBank/DDBJ whole genome shotgun (WGS) entry which is preliminary data.</text>
</comment>
<feature type="compositionally biased region" description="Basic and acidic residues" evidence="1">
    <location>
        <begin position="19"/>
        <end position="28"/>
    </location>
</feature>
<feature type="region of interest" description="Disordered" evidence="1">
    <location>
        <begin position="1"/>
        <end position="38"/>
    </location>
</feature>
<gene>
    <name evidence="2" type="ORF">TCE0_033r08810</name>
</gene>
<dbReference type="EMBL" id="DF933829">
    <property type="protein sequence ID" value="GAM38241.1"/>
    <property type="molecule type" value="Genomic_DNA"/>
</dbReference>
<keyword evidence="3" id="KW-1185">Reference proteome</keyword>
<organism evidence="2 3">
    <name type="scientific">Talaromyces pinophilus</name>
    <name type="common">Penicillium pinophilum</name>
    <dbReference type="NCBI Taxonomy" id="128442"/>
    <lineage>
        <taxon>Eukaryota</taxon>
        <taxon>Fungi</taxon>
        <taxon>Dikarya</taxon>
        <taxon>Ascomycota</taxon>
        <taxon>Pezizomycotina</taxon>
        <taxon>Eurotiomycetes</taxon>
        <taxon>Eurotiomycetidae</taxon>
        <taxon>Eurotiales</taxon>
        <taxon>Trichocomaceae</taxon>
        <taxon>Talaromyces</taxon>
        <taxon>Talaromyces sect. Talaromyces</taxon>
    </lineage>
</organism>
<evidence type="ECO:0000313" key="3">
    <source>
        <dbReference type="Proteomes" id="UP000053095"/>
    </source>
</evidence>
<feature type="compositionally biased region" description="Polar residues" evidence="1">
    <location>
        <begin position="1"/>
        <end position="18"/>
    </location>
</feature>
<feature type="compositionally biased region" description="Polar residues" evidence="1">
    <location>
        <begin position="186"/>
        <end position="197"/>
    </location>
</feature>
<evidence type="ECO:0000256" key="1">
    <source>
        <dbReference type="SAM" id="MobiDB-lite"/>
    </source>
</evidence>
<dbReference type="Proteomes" id="UP000053095">
    <property type="component" value="Unassembled WGS sequence"/>
</dbReference>
<feature type="region of interest" description="Disordered" evidence="1">
    <location>
        <begin position="175"/>
        <end position="199"/>
    </location>
</feature>
<proteinExistence type="predicted"/>
<accession>A0A6V8HAD0</accession>
<name>A0A6V8HAD0_TALPI</name>